<proteinExistence type="predicted"/>
<name>A0A699XK60_TANCI</name>
<organism evidence="1">
    <name type="scientific">Tanacetum cinerariifolium</name>
    <name type="common">Dalmatian daisy</name>
    <name type="synonym">Chrysanthemum cinerariifolium</name>
    <dbReference type="NCBI Taxonomy" id="118510"/>
    <lineage>
        <taxon>Eukaryota</taxon>
        <taxon>Viridiplantae</taxon>
        <taxon>Streptophyta</taxon>
        <taxon>Embryophyta</taxon>
        <taxon>Tracheophyta</taxon>
        <taxon>Spermatophyta</taxon>
        <taxon>Magnoliopsida</taxon>
        <taxon>eudicotyledons</taxon>
        <taxon>Gunneridae</taxon>
        <taxon>Pentapetalae</taxon>
        <taxon>asterids</taxon>
        <taxon>campanulids</taxon>
        <taxon>Asterales</taxon>
        <taxon>Asteraceae</taxon>
        <taxon>Asteroideae</taxon>
        <taxon>Anthemideae</taxon>
        <taxon>Anthemidinae</taxon>
        <taxon>Tanacetum</taxon>
    </lineage>
</organism>
<reference evidence="1" key="1">
    <citation type="journal article" date="2019" name="Sci. Rep.">
        <title>Draft genome of Tanacetum cinerariifolium, the natural source of mosquito coil.</title>
        <authorList>
            <person name="Yamashiro T."/>
            <person name="Shiraishi A."/>
            <person name="Satake H."/>
            <person name="Nakayama K."/>
        </authorList>
    </citation>
    <scope>NUCLEOTIDE SEQUENCE</scope>
</reference>
<evidence type="ECO:0000313" key="1">
    <source>
        <dbReference type="EMBL" id="GFD58196.1"/>
    </source>
</evidence>
<dbReference type="AlphaFoldDB" id="A0A699XK60"/>
<feature type="non-terminal residue" evidence="1">
    <location>
        <position position="1"/>
    </location>
</feature>
<sequence>PAKEKQPAKSSTTKGLNVLSEVALTEAEQIKLATKRSLTQTHISQGSVSGADEGTGIIPGVTPSIFKRHLAEESIGVTS</sequence>
<dbReference type="EMBL" id="BKCJ011849785">
    <property type="protein sequence ID" value="GFD58196.1"/>
    <property type="molecule type" value="Genomic_DNA"/>
</dbReference>
<accession>A0A699XK60</accession>
<gene>
    <name evidence="1" type="ORF">Tci_930165</name>
</gene>
<protein>
    <submittedName>
        <fullName evidence="1">Uncharacterized protein</fullName>
    </submittedName>
</protein>
<comment type="caution">
    <text evidence="1">The sequence shown here is derived from an EMBL/GenBank/DDBJ whole genome shotgun (WGS) entry which is preliminary data.</text>
</comment>